<gene>
    <name evidence="1" type="primary">orf163</name>
</gene>
<evidence type="ECO:0000313" key="1">
    <source>
        <dbReference type="EMBL" id="QWS06184.1"/>
    </source>
</evidence>
<keyword evidence="1" id="KW-0496">Mitochondrion</keyword>
<accession>A0A8F1Y2M7</accession>
<proteinExistence type="predicted"/>
<reference evidence="1" key="1">
    <citation type="submission" date="2020-09" db="EMBL/GenBank/DDBJ databases">
        <authorList>
            <person name="Zhao Z.Y."/>
            <person name="Zhu K.F."/>
            <person name="Tang D.X."/>
            <person name="Wang Y.B."/>
            <person name="Wang Y."/>
            <person name="Geng Y.P."/>
            <person name="Yu H."/>
        </authorList>
    </citation>
    <scope>NUCLEOTIDE SEQUENCE</scope>
</reference>
<organism evidence="1">
    <name type="scientific">Clonostachys rogersoniana</name>
    <dbReference type="NCBI Taxonomy" id="122658"/>
    <lineage>
        <taxon>Eukaryota</taxon>
        <taxon>Fungi</taxon>
        <taxon>Dikarya</taxon>
        <taxon>Ascomycota</taxon>
        <taxon>Pezizomycotina</taxon>
        <taxon>Sordariomycetes</taxon>
        <taxon>Hypocreomycetidae</taxon>
        <taxon>Hypocreales</taxon>
        <taxon>Bionectriaceae</taxon>
        <taxon>Clonostachys</taxon>
    </lineage>
</organism>
<dbReference type="EMBL" id="MW030499">
    <property type="protein sequence ID" value="QWS06184.1"/>
    <property type="molecule type" value="Genomic_DNA"/>
</dbReference>
<dbReference type="AlphaFoldDB" id="A0A8F1Y2M7"/>
<geneLocation type="mitochondrion" evidence="1"/>
<name>A0A8F1Y2M7_CLORO</name>
<sequence length="163" mass="18911">MQKNNYYSNIFKIDENLFIINLIELNDNSLYKLTNDLEAFISNRIKEKEYEEEFESKFKISMISHEESSSLDIIQKELINTLNNDLTKSGEDNECDEEISMTIISCPYGIKDNNNLLVSYLFSNNDLEDDDYVTLDLESVLITILNKGIENNSKVLILKEISD</sequence>
<protein>
    <submittedName>
        <fullName evidence="1">Uncharacterized protein</fullName>
    </submittedName>
</protein>